<keyword evidence="2" id="KW-0732">Signal</keyword>
<proteinExistence type="predicted"/>
<organism evidence="3 4">
    <name type="scientific">Monilinia fructicola</name>
    <name type="common">Brown rot fungus</name>
    <name type="synonym">Ciboria fructicola</name>
    <dbReference type="NCBI Taxonomy" id="38448"/>
    <lineage>
        <taxon>Eukaryota</taxon>
        <taxon>Fungi</taxon>
        <taxon>Dikarya</taxon>
        <taxon>Ascomycota</taxon>
        <taxon>Pezizomycotina</taxon>
        <taxon>Leotiomycetes</taxon>
        <taxon>Helotiales</taxon>
        <taxon>Sclerotiniaceae</taxon>
        <taxon>Monilinia</taxon>
    </lineage>
</organism>
<protein>
    <submittedName>
        <fullName evidence="3">Uncharacterized protein</fullName>
    </submittedName>
</protein>
<feature type="region of interest" description="Disordered" evidence="1">
    <location>
        <begin position="14"/>
        <end position="39"/>
    </location>
</feature>
<dbReference type="Proteomes" id="UP000322873">
    <property type="component" value="Unassembled WGS sequence"/>
</dbReference>
<comment type="caution">
    <text evidence="3">The sequence shown here is derived from an EMBL/GenBank/DDBJ whole genome shotgun (WGS) entry which is preliminary data.</text>
</comment>
<evidence type="ECO:0000313" key="4">
    <source>
        <dbReference type="Proteomes" id="UP000322873"/>
    </source>
</evidence>
<dbReference type="EMBL" id="VICG01000016">
    <property type="protein sequence ID" value="KAA8563730.1"/>
    <property type="molecule type" value="Genomic_DNA"/>
</dbReference>
<dbReference type="AlphaFoldDB" id="A0A5M9J5S7"/>
<evidence type="ECO:0000313" key="3">
    <source>
        <dbReference type="EMBL" id="KAA8563730.1"/>
    </source>
</evidence>
<feature type="chain" id="PRO_5024458099" evidence="2">
    <location>
        <begin position="18"/>
        <end position="69"/>
    </location>
</feature>
<sequence>MSIVAELLFFISQSTSPTPAPSPPPSPPVGGKADVDYGPRQDISDEVKRKLDLVESFYQYAIPIYNPLL</sequence>
<name>A0A5M9J5S7_MONFR</name>
<reference evidence="3 4" key="1">
    <citation type="submission" date="2019-06" db="EMBL/GenBank/DDBJ databases">
        <title>Genome Sequence of the Brown Rot Fungal Pathogen Monilinia fructicola.</title>
        <authorList>
            <person name="De Miccolis Angelini R.M."/>
            <person name="Landi L."/>
            <person name="Abate D."/>
            <person name="Pollastro S."/>
            <person name="Romanazzi G."/>
            <person name="Faretra F."/>
        </authorList>
    </citation>
    <scope>NUCLEOTIDE SEQUENCE [LARGE SCALE GENOMIC DNA]</scope>
    <source>
        <strain evidence="3 4">Mfrc123</strain>
    </source>
</reference>
<evidence type="ECO:0000256" key="1">
    <source>
        <dbReference type="SAM" id="MobiDB-lite"/>
    </source>
</evidence>
<evidence type="ECO:0000256" key="2">
    <source>
        <dbReference type="SAM" id="SignalP"/>
    </source>
</evidence>
<keyword evidence="4" id="KW-1185">Reference proteome</keyword>
<gene>
    <name evidence="3" type="ORF">EYC84_011749</name>
</gene>
<accession>A0A5M9J5S7</accession>
<feature type="signal peptide" evidence="2">
    <location>
        <begin position="1"/>
        <end position="17"/>
    </location>
</feature>
<feature type="compositionally biased region" description="Pro residues" evidence="1">
    <location>
        <begin position="18"/>
        <end position="28"/>
    </location>
</feature>